<evidence type="ECO:0000256" key="4">
    <source>
        <dbReference type="ARBA" id="ARBA00022824"/>
    </source>
</evidence>
<dbReference type="GO" id="GO:0015031">
    <property type="term" value="P:protein transport"/>
    <property type="evidence" value="ECO:0007669"/>
    <property type="project" value="UniProtKB-KW"/>
</dbReference>
<dbReference type="GO" id="GO:0030134">
    <property type="term" value="C:COPII-coated ER to Golgi transport vesicle"/>
    <property type="evidence" value="ECO:0007669"/>
    <property type="project" value="TreeGrafter"/>
</dbReference>
<keyword evidence="4 9" id="KW-0256">Endoplasmic reticulum</keyword>
<sequence length="337" mass="38014">MYNPPYPAQSPPLHHPVPQHPINFAHEQQYGYPHQNQPHQQQQTPQQPHANVYGQPQVPRPGMPTGQTNADFQQFLNNPAASVGINMGRNAVAMGQEYVESSFGKYLSFKVLRQYFQVSNQYVAAKLGLVIFPWKNKVWSRQTASGSGIESPVATPGTPGPYPAVVHLPPRLDLNAPDMYIPLMGFTTYCLLASIIQGLQDSFNPEIFGFTASRALLIMLFEIGTLKLGCYLLQINSPSQWLDLIAYSGYKFVGIIAATVIGYPMRGTSPWISFFIYLYMFAANSFFLLRTLRYVVLPETEGYEQVSVTPRRRQKRIQFLFVYAVVLEFALCYLLTL</sequence>
<dbReference type="Pfam" id="PF03878">
    <property type="entry name" value="YIF1"/>
    <property type="match status" value="1"/>
</dbReference>
<evidence type="ECO:0000256" key="6">
    <source>
        <dbReference type="ARBA" id="ARBA00022989"/>
    </source>
</evidence>
<evidence type="ECO:0000256" key="1">
    <source>
        <dbReference type="ARBA" id="ARBA00009727"/>
    </source>
</evidence>
<evidence type="ECO:0000256" key="10">
    <source>
        <dbReference type="SAM" id="MobiDB-lite"/>
    </source>
</evidence>
<dbReference type="GO" id="GO:0005789">
    <property type="term" value="C:endoplasmic reticulum membrane"/>
    <property type="evidence" value="ECO:0007669"/>
    <property type="project" value="UniProtKB-SubCell"/>
</dbReference>
<evidence type="ECO:0000313" key="12">
    <source>
        <dbReference type="Proteomes" id="UP000095023"/>
    </source>
</evidence>
<dbReference type="PANTHER" id="PTHR14083">
    <property type="entry name" value="YIP1 INTERACTING FACTOR HOMOLOG YIF1 PROTEIN"/>
    <property type="match status" value="1"/>
</dbReference>
<dbReference type="Proteomes" id="UP000095023">
    <property type="component" value="Unassembled WGS sequence"/>
</dbReference>
<feature type="transmembrane region" description="Helical" evidence="9">
    <location>
        <begin position="211"/>
        <end position="232"/>
    </location>
</feature>
<dbReference type="GO" id="GO:0005793">
    <property type="term" value="C:endoplasmic reticulum-Golgi intermediate compartment"/>
    <property type="evidence" value="ECO:0007669"/>
    <property type="project" value="UniProtKB-UniRule"/>
</dbReference>
<dbReference type="EMBL" id="KV453843">
    <property type="protein sequence ID" value="ODV89090.1"/>
    <property type="molecule type" value="Genomic_DNA"/>
</dbReference>
<feature type="transmembrane region" description="Helical" evidence="9">
    <location>
        <begin position="317"/>
        <end position="336"/>
    </location>
</feature>
<comment type="subcellular location">
    <subcellularLocation>
        <location evidence="9">Endoplasmic reticulum membrane</location>
        <topology evidence="9">Multi-pass membrane protein</topology>
    </subcellularLocation>
    <subcellularLocation>
        <location evidence="9">Golgi apparatus membrane</location>
        <topology evidence="9">Multi-pass membrane protein</topology>
    </subcellularLocation>
</comment>
<keyword evidence="5 9" id="KW-0653">Protein transport</keyword>
<organism evidence="11 12">
    <name type="scientific">Tortispora caseinolytica NRRL Y-17796</name>
    <dbReference type="NCBI Taxonomy" id="767744"/>
    <lineage>
        <taxon>Eukaryota</taxon>
        <taxon>Fungi</taxon>
        <taxon>Dikarya</taxon>
        <taxon>Ascomycota</taxon>
        <taxon>Saccharomycotina</taxon>
        <taxon>Trigonopsidomycetes</taxon>
        <taxon>Trigonopsidales</taxon>
        <taxon>Trigonopsidaceae</taxon>
        <taxon>Tortispora</taxon>
    </lineage>
</organism>
<dbReference type="InterPro" id="IPR005578">
    <property type="entry name" value="Yif1_fam"/>
</dbReference>
<keyword evidence="8 9" id="KW-0472">Membrane</keyword>
<feature type="region of interest" description="Disordered" evidence="10">
    <location>
        <begin position="1"/>
        <end position="20"/>
    </location>
</feature>
<evidence type="ECO:0000256" key="7">
    <source>
        <dbReference type="ARBA" id="ARBA00023034"/>
    </source>
</evidence>
<dbReference type="AlphaFoldDB" id="A0A1E4TBF7"/>
<gene>
    <name evidence="11" type="ORF">CANCADRAFT_148438</name>
</gene>
<evidence type="ECO:0000313" key="11">
    <source>
        <dbReference type="EMBL" id="ODV89090.1"/>
    </source>
</evidence>
<reference evidence="12" key="1">
    <citation type="submission" date="2016-02" db="EMBL/GenBank/DDBJ databases">
        <title>Comparative genomics of biotechnologically important yeasts.</title>
        <authorList>
            <consortium name="DOE Joint Genome Institute"/>
            <person name="Riley R."/>
            <person name="Haridas S."/>
            <person name="Wolfe K.H."/>
            <person name="Lopes M.R."/>
            <person name="Hittinger C.T."/>
            <person name="Goker M."/>
            <person name="Salamov A."/>
            <person name="Wisecaver J."/>
            <person name="Long T.M."/>
            <person name="Aerts A.L."/>
            <person name="Barry K."/>
            <person name="Choi C."/>
            <person name="Clum A."/>
            <person name="Coughlan A.Y."/>
            <person name="Deshpande S."/>
            <person name="Douglass A.P."/>
            <person name="Hanson S.J."/>
            <person name="Klenk H.-P."/>
            <person name="Labutti K."/>
            <person name="Lapidus A."/>
            <person name="Lindquist E."/>
            <person name="Lipzen A."/>
            <person name="Meier-Kolthoff J.P."/>
            <person name="Ohm R.A."/>
            <person name="Otillar R.P."/>
            <person name="Pangilinan J."/>
            <person name="Peng Y."/>
            <person name="Rokas A."/>
            <person name="Rosa C.A."/>
            <person name="Scheuner C."/>
            <person name="Sibirny A.A."/>
            <person name="Slot J.C."/>
            <person name="Stielow J.B."/>
            <person name="Sun H."/>
            <person name="Kurtzman C.P."/>
            <person name="Blackwell M."/>
            <person name="Jeffries T.W."/>
            <person name="Grigoriev I.V."/>
        </authorList>
    </citation>
    <scope>NUCLEOTIDE SEQUENCE [LARGE SCALE GENOMIC DNA]</scope>
    <source>
        <strain evidence="12">NRRL Y-17796</strain>
    </source>
</reference>
<evidence type="ECO:0000256" key="9">
    <source>
        <dbReference type="RuleBase" id="RU368073"/>
    </source>
</evidence>
<dbReference type="PANTHER" id="PTHR14083:SF0">
    <property type="entry name" value="YIP1D-INTERACTING FACTOR 1, ISOFORM C"/>
    <property type="match status" value="1"/>
</dbReference>
<keyword evidence="7 9" id="KW-0333">Golgi apparatus</keyword>
<evidence type="ECO:0000256" key="8">
    <source>
        <dbReference type="ARBA" id="ARBA00023136"/>
    </source>
</evidence>
<evidence type="ECO:0000256" key="5">
    <source>
        <dbReference type="ARBA" id="ARBA00022927"/>
    </source>
</evidence>
<keyword evidence="6 9" id="KW-1133">Transmembrane helix</keyword>
<proteinExistence type="inferred from homology"/>
<accession>A0A1E4TBF7</accession>
<dbReference type="GO" id="GO:0000139">
    <property type="term" value="C:Golgi membrane"/>
    <property type="evidence" value="ECO:0007669"/>
    <property type="project" value="UniProtKB-SubCell"/>
</dbReference>
<feature type="compositionally biased region" description="Low complexity" evidence="10">
    <location>
        <begin position="32"/>
        <end position="49"/>
    </location>
</feature>
<feature type="transmembrane region" description="Helical" evidence="9">
    <location>
        <begin position="244"/>
        <end position="265"/>
    </location>
</feature>
<feature type="region of interest" description="Disordered" evidence="10">
    <location>
        <begin position="32"/>
        <end position="70"/>
    </location>
</feature>
<keyword evidence="12" id="KW-1185">Reference proteome</keyword>
<keyword evidence="2 9" id="KW-0813">Transport</keyword>
<evidence type="ECO:0000256" key="2">
    <source>
        <dbReference type="ARBA" id="ARBA00022448"/>
    </source>
</evidence>
<comment type="similarity">
    <text evidence="1 9">Belongs to the YIF1 family.</text>
</comment>
<feature type="compositionally biased region" description="Pro residues" evidence="10">
    <location>
        <begin position="1"/>
        <end position="19"/>
    </location>
</feature>
<feature type="transmembrane region" description="Helical" evidence="9">
    <location>
        <begin position="271"/>
        <end position="289"/>
    </location>
</feature>
<protein>
    <recommendedName>
        <fullName evidence="9">Protein YIF1</fullName>
    </recommendedName>
</protein>
<name>A0A1E4TBF7_9ASCO</name>
<dbReference type="OrthoDB" id="337750at2759"/>
<dbReference type="GO" id="GO:0006888">
    <property type="term" value="P:endoplasmic reticulum to Golgi vesicle-mediated transport"/>
    <property type="evidence" value="ECO:0007669"/>
    <property type="project" value="UniProtKB-UniRule"/>
</dbReference>
<comment type="function">
    <text evidence="9">Has a role in transport between endoplasmic reticulum and Golgi.</text>
</comment>
<evidence type="ECO:0000256" key="3">
    <source>
        <dbReference type="ARBA" id="ARBA00022692"/>
    </source>
</evidence>
<keyword evidence="3 9" id="KW-0812">Transmembrane</keyword>
<feature type="transmembrane region" description="Helical" evidence="9">
    <location>
        <begin position="180"/>
        <end position="199"/>
    </location>
</feature>